<evidence type="ECO:0000313" key="3">
    <source>
        <dbReference type="Proteomes" id="UP000298653"/>
    </source>
</evidence>
<dbReference type="AlphaFoldDB" id="A0A4P8IL83"/>
<dbReference type="PANTHER" id="PTHR30615:SF8">
    <property type="entry name" value="UPF0047 PROTEIN C4A8.02C"/>
    <property type="match status" value="1"/>
</dbReference>
<dbReference type="Proteomes" id="UP000298653">
    <property type="component" value="Chromosome"/>
</dbReference>
<evidence type="ECO:0000313" key="2">
    <source>
        <dbReference type="EMBL" id="QCP36814.1"/>
    </source>
</evidence>
<keyword evidence="3" id="KW-1185">Reference proteome</keyword>
<dbReference type="PANTHER" id="PTHR30615">
    <property type="entry name" value="UNCHARACTERIZED PROTEIN YJBQ-RELATED"/>
    <property type="match status" value="1"/>
</dbReference>
<accession>A0A4P8IL83</accession>
<reference evidence="2 3" key="1">
    <citation type="submission" date="2019-05" db="EMBL/GenBank/DDBJ databases">
        <title>Complete genome sequencing of Anaerostipes rhamnosivorans.</title>
        <authorList>
            <person name="Bui T.P.N."/>
            <person name="de Vos W.M."/>
        </authorList>
    </citation>
    <scope>NUCLEOTIDE SEQUENCE [LARGE SCALE GENOMIC DNA]</scope>
    <source>
        <strain evidence="2 3">1y2</strain>
    </source>
</reference>
<dbReference type="OrthoDB" id="9801725at2"/>
<dbReference type="InterPro" id="IPR001602">
    <property type="entry name" value="UPF0047_YjbQ-like"/>
</dbReference>
<sequence length="173" mass="19525">MTVYKEQISLESHGKTPTYLDITPQVKEAIKNSGIKSGTCTVISPHTTCSVFFEEFVHDYNEAGDEFLQEDLNNVLEKIIPNQDSKDLYIYPGEKHYEAVEAWPNAAEYLPDGDRKALWNCDAHLKATMLGSSQVFDVEDGKLGVGSTGYVYFVDFDRTRARTRKCKIIVMGE</sequence>
<dbReference type="SUPFAM" id="SSF111038">
    <property type="entry name" value="YjbQ-like"/>
    <property type="match status" value="1"/>
</dbReference>
<dbReference type="KEGG" id="arf:AR1Y2_3360"/>
<dbReference type="Gene3D" id="2.60.120.460">
    <property type="entry name" value="YjbQ-like"/>
    <property type="match status" value="1"/>
</dbReference>
<dbReference type="InterPro" id="IPR035917">
    <property type="entry name" value="YjbQ-like_sf"/>
</dbReference>
<evidence type="ECO:0000256" key="1">
    <source>
        <dbReference type="ARBA" id="ARBA00005534"/>
    </source>
</evidence>
<proteinExistence type="inferred from homology"/>
<gene>
    <name evidence="2" type="ORF">AR1Y2_3360</name>
</gene>
<dbReference type="RefSeq" id="WP_137329984.1">
    <property type="nucleotide sequence ID" value="NZ_CP040058.1"/>
</dbReference>
<dbReference type="Pfam" id="PF01894">
    <property type="entry name" value="YjbQ"/>
    <property type="match status" value="1"/>
</dbReference>
<organism evidence="2 3">
    <name type="scientific">Anaerostipes rhamnosivorans</name>
    <dbReference type="NCBI Taxonomy" id="1229621"/>
    <lineage>
        <taxon>Bacteria</taxon>
        <taxon>Bacillati</taxon>
        <taxon>Bacillota</taxon>
        <taxon>Clostridia</taxon>
        <taxon>Lachnospirales</taxon>
        <taxon>Lachnospiraceae</taxon>
        <taxon>Anaerostipes</taxon>
    </lineage>
</organism>
<dbReference type="EMBL" id="CP040058">
    <property type="protein sequence ID" value="QCP36814.1"/>
    <property type="molecule type" value="Genomic_DNA"/>
</dbReference>
<name>A0A4P8IL83_9FIRM</name>
<protein>
    <submittedName>
        <fullName evidence="2">YjbQ (Alternate ThiE)</fullName>
    </submittedName>
</protein>
<comment type="similarity">
    <text evidence="1">Belongs to the UPF0047 family.</text>
</comment>